<dbReference type="Proteomes" id="UP000626109">
    <property type="component" value="Unassembled WGS sequence"/>
</dbReference>
<organism evidence="2 3">
    <name type="scientific">Polarella glacialis</name>
    <name type="common">Dinoflagellate</name>
    <dbReference type="NCBI Taxonomy" id="89957"/>
    <lineage>
        <taxon>Eukaryota</taxon>
        <taxon>Sar</taxon>
        <taxon>Alveolata</taxon>
        <taxon>Dinophyceae</taxon>
        <taxon>Suessiales</taxon>
        <taxon>Suessiaceae</taxon>
        <taxon>Polarella</taxon>
    </lineage>
</organism>
<evidence type="ECO:0000256" key="1">
    <source>
        <dbReference type="SAM" id="MobiDB-lite"/>
    </source>
</evidence>
<evidence type="ECO:0000313" key="2">
    <source>
        <dbReference type="EMBL" id="CAE8623790.1"/>
    </source>
</evidence>
<name>A0A813GLN0_POLGL</name>
<evidence type="ECO:0000313" key="3">
    <source>
        <dbReference type="Proteomes" id="UP000626109"/>
    </source>
</evidence>
<accession>A0A813GLN0</accession>
<dbReference type="AlphaFoldDB" id="A0A813GLN0"/>
<sequence>SGLVWRLHGKQGQPEGYVSPAPARPKAKPRAKAEASDLPRPVLASEAASSSGSSSSSRPRRQREDDVEDSAGTAINIGSQVRVKGDGWGGGFGEYDGTVTEQDELSLTVIFKSVETKKWEETQVLREHCQPITDAEETPAQQQAAAYFVIRR</sequence>
<feature type="non-terminal residue" evidence="2">
    <location>
        <position position="152"/>
    </location>
</feature>
<feature type="compositionally biased region" description="Low complexity" evidence="1">
    <location>
        <begin position="44"/>
        <end position="57"/>
    </location>
</feature>
<reference evidence="2" key="1">
    <citation type="submission" date="2021-02" db="EMBL/GenBank/DDBJ databases">
        <authorList>
            <person name="Dougan E. K."/>
            <person name="Rhodes N."/>
            <person name="Thang M."/>
            <person name="Chan C."/>
        </authorList>
    </citation>
    <scope>NUCLEOTIDE SEQUENCE</scope>
</reference>
<comment type="caution">
    <text evidence="2">The sequence shown here is derived from an EMBL/GenBank/DDBJ whole genome shotgun (WGS) entry which is preliminary data.</text>
</comment>
<dbReference type="EMBL" id="CAJNNW010000135">
    <property type="protein sequence ID" value="CAE8623790.1"/>
    <property type="molecule type" value="Genomic_DNA"/>
</dbReference>
<gene>
    <name evidence="2" type="ORF">PGLA2088_LOCUS253</name>
</gene>
<proteinExistence type="predicted"/>
<feature type="region of interest" description="Disordered" evidence="1">
    <location>
        <begin position="1"/>
        <end position="79"/>
    </location>
</feature>
<protein>
    <submittedName>
        <fullName evidence="2">Uncharacterized protein</fullName>
    </submittedName>
</protein>